<feature type="domain" description="DUF559" evidence="2">
    <location>
        <begin position="10"/>
        <end position="113"/>
    </location>
</feature>
<dbReference type="AlphaFoldDB" id="A0A6I4IX82"/>
<dbReference type="Gene3D" id="3.40.960.10">
    <property type="entry name" value="VSR Endonuclease"/>
    <property type="match status" value="1"/>
</dbReference>
<dbReference type="Proteomes" id="UP000441389">
    <property type="component" value="Unassembled WGS sequence"/>
</dbReference>
<dbReference type="RefSeq" id="WP_157025414.1">
    <property type="nucleotide sequence ID" value="NZ_WQMS01000001.1"/>
</dbReference>
<dbReference type="InterPro" id="IPR011335">
    <property type="entry name" value="Restrct_endonuc-II-like"/>
</dbReference>
<accession>A0A6I4IX82</accession>
<reference evidence="3 4" key="1">
    <citation type="submission" date="2019-12" db="EMBL/GenBank/DDBJ databases">
        <authorList>
            <person name="Huq M.A."/>
        </authorList>
    </citation>
    <scope>NUCLEOTIDE SEQUENCE [LARGE SCALE GENOMIC DNA]</scope>
    <source>
        <strain evidence="3 4">MAH-20</strain>
    </source>
</reference>
<name>A0A6I4IX82_9SPHN</name>
<dbReference type="CDD" id="cd01038">
    <property type="entry name" value="Endonuclease_DUF559"/>
    <property type="match status" value="1"/>
</dbReference>
<dbReference type="EMBL" id="WQMS01000001">
    <property type="protein sequence ID" value="MVO76676.1"/>
    <property type="molecule type" value="Genomic_DNA"/>
</dbReference>
<keyword evidence="4" id="KW-1185">Reference proteome</keyword>
<evidence type="ECO:0000313" key="4">
    <source>
        <dbReference type="Proteomes" id="UP000441389"/>
    </source>
</evidence>
<evidence type="ECO:0000259" key="2">
    <source>
        <dbReference type="Pfam" id="PF04480"/>
    </source>
</evidence>
<evidence type="ECO:0000256" key="1">
    <source>
        <dbReference type="SAM" id="MobiDB-lite"/>
    </source>
</evidence>
<dbReference type="InterPro" id="IPR047216">
    <property type="entry name" value="Endonuclease_DUF559_bact"/>
</dbReference>
<organism evidence="3 4">
    <name type="scientific">Sphingomonas horti</name>
    <dbReference type="NCBI Taxonomy" id="2682842"/>
    <lineage>
        <taxon>Bacteria</taxon>
        <taxon>Pseudomonadati</taxon>
        <taxon>Pseudomonadota</taxon>
        <taxon>Alphaproteobacteria</taxon>
        <taxon>Sphingomonadales</taxon>
        <taxon>Sphingomonadaceae</taxon>
        <taxon>Sphingomonas</taxon>
    </lineage>
</organism>
<sequence>MAYPTYAELLARAKWMRANPTEAEKRLWSMLRNRRLEAYKFKRQRIIAPYIVDFVCLGSWLIIEADGSQHADNRDDERRDAFLERAGFRVLRFWNNDVLGNGEAVFDAICSALTDPHPPAAARRAPPSPLRGEGQKGASRA</sequence>
<dbReference type="InterPro" id="IPR007569">
    <property type="entry name" value="DUF559"/>
</dbReference>
<dbReference type="PANTHER" id="PTHR38590">
    <property type="entry name" value="BLL0828 PROTEIN"/>
    <property type="match status" value="1"/>
</dbReference>
<evidence type="ECO:0000313" key="3">
    <source>
        <dbReference type="EMBL" id="MVO76676.1"/>
    </source>
</evidence>
<dbReference type="PANTHER" id="PTHR38590:SF1">
    <property type="entry name" value="BLL0828 PROTEIN"/>
    <property type="match status" value="1"/>
</dbReference>
<comment type="caution">
    <text evidence="3">The sequence shown here is derived from an EMBL/GenBank/DDBJ whole genome shotgun (WGS) entry which is preliminary data.</text>
</comment>
<feature type="region of interest" description="Disordered" evidence="1">
    <location>
        <begin position="117"/>
        <end position="141"/>
    </location>
</feature>
<proteinExistence type="predicted"/>
<protein>
    <submittedName>
        <fullName evidence="3">DUF559 domain-containing protein</fullName>
    </submittedName>
</protein>
<gene>
    <name evidence="3" type="ORF">GON01_01805</name>
</gene>
<dbReference type="SUPFAM" id="SSF52980">
    <property type="entry name" value="Restriction endonuclease-like"/>
    <property type="match status" value="1"/>
</dbReference>
<dbReference type="Pfam" id="PF04480">
    <property type="entry name" value="DUF559"/>
    <property type="match status" value="1"/>
</dbReference>